<organism evidence="1 2">
    <name type="scientific">Sinimarinibacterium flocculans</name>
    <dbReference type="NCBI Taxonomy" id="985250"/>
    <lineage>
        <taxon>Bacteria</taxon>
        <taxon>Pseudomonadati</taxon>
        <taxon>Pseudomonadota</taxon>
        <taxon>Gammaproteobacteria</taxon>
        <taxon>Nevskiales</taxon>
        <taxon>Nevskiaceae</taxon>
        <taxon>Sinimarinibacterium</taxon>
    </lineage>
</organism>
<gene>
    <name evidence="1" type="ORF">C8D93_101608</name>
</gene>
<proteinExistence type="predicted"/>
<accession>A0A318EPZ4</accession>
<evidence type="ECO:0000313" key="1">
    <source>
        <dbReference type="EMBL" id="PXV71556.1"/>
    </source>
</evidence>
<dbReference type="EMBL" id="QICN01000001">
    <property type="protein sequence ID" value="PXV71556.1"/>
    <property type="molecule type" value="Genomic_DNA"/>
</dbReference>
<reference evidence="1 2" key="1">
    <citation type="submission" date="2018-04" db="EMBL/GenBank/DDBJ databases">
        <title>Genomic Encyclopedia of Type Strains, Phase IV (KMG-IV): sequencing the most valuable type-strain genomes for metagenomic binning, comparative biology and taxonomic classification.</title>
        <authorList>
            <person name="Goeker M."/>
        </authorList>
    </citation>
    <scope>NUCLEOTIDE SEQUENCE [LARGE SCALE GENOMIC DNA]</scope>
    <source>
        <strain evidence="1 2">DSM 104150</strain>
    </source>
</reference>
<keyword evidence="2" id="KW-1185">Reference proteome</keyword>
<evidence type="ECO:0000313" key="2">
    <source>
        <dbReference type="Proteomes" id="UP000248330"/>
    </source>
</evidence>
<dbReference type="Proteomes" id="UP000248330">
    <property type="component" value="Unassembled WGS sequence"/>
</dbReference>
<dbReference type="AlphaFoldDB" id="A0A318EPZ4"/>
<sequence length="256" mass="30100">MLDPEVPSSVTAAMLDLQHCICRGYRFYVTGIVPLEKVQAMVQRFAERYELSAGKDRRHYLRKSGIARFDLVLFPRPGETAFQFWLLKTEGDDPLASLERWRDAHADYLPWIWRYELVRLPVPVGLQKRYRKPLEDPREARRTQRIRPVTWTWRITAQAMDTIRARIRSAVQRPDAELEQLLHGLKTTPGFRGNRDQLRQLFYYIVEQSKRAGRPVPALPKTIRWVRPMQVARVPLSAIVRRHRRGAPTWFAGHKP</sequence>
<comment type="caution">
    <text evidence="1">The sequence shown here is derived from an EMBL/GenBank/DDBJ whole genome shotgun (WGS) entry which is preliminary data.</text>
</comment>
<name>A0A318EPZ4_9GAMM</name>
<protein>
    <submittedName>
        <fullName evidence="1">Uncharacterized protein</fullName>
    </submittedName>
</protein>